<dbReference type="Proteomes" id="UP000240880">
    <property type="component" value="Unassembled WGS sequence"/>
</dbReference>
<dbReference type="Gene3D" id="3.90.550.10">
    <property type="entry name" value="Spore Coat Polysaccharide Biosynthesis Protein SpsA, Chain A"/>
    <property type="match status" value="1"/>
</dbReference>
<name>A0A2R6ADA0_9ARCH</name>
<keyword evidence="3" id="KW-0808">Transferase</keyword>
<dbReference type="EC" id="2.7.7.9" evidence="2"/>
<sequence>MLIKKAVITAAGEGSRMLPLTRGIRKEMLPLCARSFENGFTLKPVVQLILEDLYYIGIRNFCFVVRAGEHMIKDYFTLKPSYMSYLKKKGRLSQDVERLYEILSDVNIQYVYQKTPRGFGDAVFKARSFVRDDDFIVHAGDGYVLNGQALFKKLIDLHERLSASATLIVRRVADPKRYGVIAGKSEMYESERLIRVERLIEKPPNPPSNLAIVAVYAFKPELMEHLSRLKPGATGEIELTDGLMKLIEAGGKVYALELDDINSSWLSVGTPQSYLKALETTRLNALGSALYASQSLER</sequence>
<dbReference type="SUPFAM" id="SSF53448">
    <property type="entry name" value="Nucleotide-diphospho-sugar transferases"/>
    <property type="match status" value="1"/>
</dbReference>
<evidence type="ECO:0000256" key="1">
    <source>
        <dbReference type="ARBA" id="ARBA00006890"/>
    </source>
</evidence>
<keyword evidence="4" id="KW-0548">Nucleotidyltransferase</keyword>
<evidence type="ECO:0000256" key="3">
    <source>
        <dbReference type="ARBA" id="ARBA00022679"/>
    </source>
</evidence>
<dbReference type="InterPro" id="IPR005835">
    <property type="entry name" value="NTP_transferase_dom"/>
</dbReference>
<evidence type="ECO:0000256" key="4">
    <source>
        <dbReference type="ARBA" id="ARBA00022695"/>
    </source>
</evidence>
<evidence type="ECO:0000256" key="5">
    <source>
        <dbReference type="ARBA" id="ARBA00048128"/>
    </source>
</evidence>
<accession>A0A2R6ADA0</accession>
<organism evidence="7 8">
    <name type="scientific">Candidatus Marsarchaeota G1 archaeon OSP_D</name>
    <dbReference type="NCBI Taxonomy" id="1978155"/>
    <lineage>
        <taxon>Archaea</taxon>
        <taxon>Candidatus Marsarchaeota</taxon>
        <taxon>Candidatus Marsarchaeota group 1</taxon>
    </lineage>
</organism>
<evidence type="ECO:0000313" key="8">
    <source>
        <dbReference type="Proteomes" id="UP000240880"/>
    </source>
</evidence>
<dbReference type="InterPro" id="IPR029044">
    <property type="entry name" value="Nucleotide-diphossugar_trans"/>
</dbReference>
<proteinExistence type="inferred from homology"/>
<evidence type="ECO:0000256" key="2">
    <source>
        <dbReference type="ARBA" id="ARBA00012415"/>
    </source>
</evidence>
<comment type="similarity">
    <text evidence="1">Belongs to the UDPGP type 2 family.</text>
</comment>
<reference evidence="7 8" key="1">
    <citation type="submission" date="2017-04" db="EMBL/GenBank/DDBJ databases">
        <title>Novel microbial lineages endemic to geothermal iron-oxide mats fill important gaps in the evolutionary history of Archaea.</title>
        <authorList>
            <person name="Jay Z.J."/>
            <person name="Beam J.P."/>
            <person name="Dlakic M."/>
            <person name="Rusch D.B."/>
            <person name="Kozubal M.A."/>
            <person name="Inskeep W.P."/>
        </authorList>
    </citation>
    <scope>NUCLEOTIDE SEQUENCE [LARGE SCALE GENOMIC DNA]</scope>
    <source>
        <strain evidence="7">OSP_D</strain>
    </source>
</reference>
<dbReference type="InterPro" id="IPR005771">
    <property type="entry name" value="GalU_uridylyltTrfase_bac/arc"/>
</dbReference>
<evidence type="ECO:0000259" key="6">
    <source>
        <dbReference type="Pfam" id="PF00483"/>
    </source>
</evidence>
<comment type="caution">
    <text evidence="7">The sequence shown here is derived from an EMBL/GenBank/DDBJ whole genome shotgun (WGS) entry which is preliminary data.</text>
</comment>
<dbReference type="Pfam" id="PF00483">
    <property type="entry name" value="NTP_transferase"/>
    <property type="match status" value="1"/>
</dbReference>
<feature type="domain" description="Nucleotidyl transferase" evidence="6">
    <location>
        <begin position="5"/>
        <end position="280"/>
    </location>
</feature>
<comment type="catalytic activity">
    <reaction evidence="5">
        <text>alpha-D-glucose 1-phosphate + UTP + H(+) = UDP-alpha-D-glucose + diphosphate</text>
        <dbReference type="Rhea" id="RHEA:19889"/>
        <dbReference type="ChEBI" id="CHEBI:15378"/>
        <dbReference type="ChEBI" id="CHEBI:33019"/>
        <dbReference type="ChEBI" id="CHEBI:46398"/>
        <dbReference type="ChEBI" id="CHEBI:58601"/>
        <dbReference type="ChEBI" id="CHEBI:58885"/>
        <dbReference type="EC" id="2.7.7.9"/>
    </reaction>
</comment>
<dbReference type="GO" id="GO:0006011">
    <property type="term" value="P:UDP-alpha-D-glucose metabolic process"/>
    <property type="evidence" value="ECO:0007669"/>
    <property type="project" value="InterPro"/>
</dbReference>
<dbReference type="AlphaFoldDB" id="A0A2R6ADA0"/>
<dbReference type="GO" id="GO:0003983">
    <property type="term" value="F:UTP:glucose-1-phosphate uridylyltransferase activity"/>
    <property type="evidence" value="ECO:0007669"/>
    <property type="project" value="UniProtKB-EC"/>
</dbReference>
<dbReference type="EMBL" id="NEXC01000004">
    <property type="protein sequence ID" value="PSN84374.1"/>
    <property type="molecule type" value="Genomic_DNA"/>
</dbReference>
<evidence type="ECO:0000313" key="7">
    <source>
        <dbReference type="EMBL" id="PSN84374.1"/>
    </source>
</evidence>
<gene>
    <name evidence="7" type="ORF">B9Q01_01440</name>
</gene>
<dbReference type="PANTHER" id="PTHR43197">
    <property type="entry name" value="UTP--GLUCOSE-1-PHOSPHATE URIDYLYLTRANSFERASE"/>
    <property type="match status" value="1"/>
</dbReference>
<dbReference type="PANTHER" id="PTHR43197:SF1">
    <property type="entry name" value="UTP--GLUCOSE-1-PHOSPHATE URIDYLYLTRANSFERASE"/>
    <property type="match status" value="1"/>
</dbReference>
<protein>
    <recommendedName>
        <fullName evidence="2">UTP--glucose-1-phosphate uridylyltransferase</fullName>
        <ecNumber evidence="2">2.7.7.9</ecNumber>
    </recommendedName>
</protein>